<keyword evidence="1" id="KW-0812">Transmembrane</keyword>
<feature type="transmembrane region" description="Helical" evidence="1">
    <location>
        <begin position="35"/>
        <end position="52"/>
    </location>
</feature>
<evidence type="ECO:0000313" key="3">
    <source>
        <dbReference type="Proteomes" id="UP001139366"/>
    </source>
</evidence>
<gene>
    <name evidence="2" type="ORF">K6T82_24320</name>
</gene>
<keyword evidence="1" id="KW-0472">Membrane</keyword>
<feature type="non-terminal residue" evidence="2">
    <location>
        <position position="1"/>
    </location>
</feature>
<comment type="caution">
    <text evidence="2">The sequence shown here is derived from an EMBL/GenBank/DDBJ whole genome shotgun (WGS) entry which is preliminary data.</text>
</comment>
<reference evidence="2 3" key="1">
    <citation type="journal article" date="2023" name="Antonie Van Leeuwenhoek">
        <title>Flavobacterium potami sp. nov., a multi-metal resistance genes harbouring bacterium isolated from shallow river silt.</title>
        <authorList>
            <person name="Li S."/>
            <person name="Mao S."/>
            <person name="Mu W."/>
            <person name="Guo B."/>
            <person name="Li C."/>
            <person name="Zhu Q."/>
            <person name="Hou X."/>
            <person name="Zhao Y."/>
            <person name="Wei S."/>
            <person name="Liu H."/>
            <person name="Liu A."/>
        </authorList>
    </citation>
    <scope>NUCLEOTIDE SEQUENCE [LARGE SCALE GENOMIC DNA]</scope>
    <source>
        <strain evidence="2 3">17A</strain>
    </source>
</reference>
<feature type="transmembrane region" description="Helical" evidence="1">
    <location>
        <begin position="58"/>
        <end position="77"/>
    </location>
</feature>
<keyword evidence="1" id="KW-1133">Transmembrane helix</keyword>
<dbReference type="RefSeq" id="WP_223711657.1">
    <property type="nucleotide sequence ID" value="NZ_JAINUY010000086.1"/>
</dbReference>
<accession>A0A9X1HEM0</accession>
<dbReference type="AlphaFoldDB" id="A0A9X1HEM0"/>
<evidence type="ECO:0000256" key="1">
    <source>
        <dbReference type="SAM" id="Phobius"/>
    </source>
</evidence>
<protein>
    <submittedName>
        <fullName evidence="2">Uncharacterized protein</fullName>
    </submittedName>
</protein>
<dbReference type="Proteomes" id="UP001139366">
    <property type="component" value="Unassembled WGS sequence"/>
</dbReference>
<organism evidence="2 3">
    <name type="scientific">Flavobacterium potami</name>
    <dbReference type="NCBI Taxonomy" id="2872310"/>
    <lineage>
        <taxon>Bacteria</taxon>
        <taxon>Pseudomonadati</taxon>
        <taxon>Bacteroidota</taxon>
        <taxon>Flavobacteriia</taxon>
        <taxon>Flavobacteriales</taxon>
        <taxon>Flavobacteriaceae</taxon>
        <taxon>Flavobacterium</taxon>
    </lineage>
</organism>
<keyword evidence="3" id="KW-1185">Reference proteome</keyword>
<dbReference type="EMBL" id="JAINUY010000086">
    <property type="protein sequence ID" value="MBZ4037893.1"/>
    <property type="molecule type" value="Genomic_DNA"/>
</dbReference>
<evidence type="ECO:0000313" key="2">
    <source>
        <dbReference type="EMBL" id="MBZ4037893.1"/>
    </source>
</evidence>
<proteinExistence type="predicted"/>
<name>A0A9X1HEM0_9FLAO</name>
<feature type="non-terminal residue" evidence="2">
    <location>
        <position position="93"/>
    </location>
</feature>
<sequence length="93" mass="10452">FTKDSLKSLCSPKIWKIAGAEEGNQKSFQLKKRRLFTAIPVLCIAFAEILMFLEKVGIAIWVHIGILIALSLSNIFVKDSEVQKIHQALMLLP</sequence>